<dbReference type="InterPro" id="IPR036876">
    <property type="entry name" value="UVR_dom_sf"/>
</dbReference>
<sequence length="674" mass="76962">MTEFKIKSEYTPRGDQPQAIDRLVTGLDAGKRFQTLLGVTGSGKTFTMANVIERTGKAALVISHNKTLAAQLYEELKELFPDNAVEYFVSYYDYYQPEAYIPQRDIYIEKDASRNDDLDRLRLSATTSLLSRDDVIIVASVSCIFGLGSPGDYKASVIPVNVGDEIDRNELLGRFADLQYDRNDIDFGRGTFRVRGDVVELWPSYESYGLRFEFFGDEVEAISYINPTSGEVLASEEQVFIFPAKHYVMPGDRIEAATTSIKAELEERLMELRRQGKLLEAQRLEARTKYDIEMIEEVGYCSGIENYSRHLAGLPAGAKPYTLLDYFPDDFVMFIDESHVTIPQLRAMYAGDRNRKEVLVDHGFRLPSAMDNRPLRFEEFQDRWRNVVFLSATPSEYEVELSQGEIVEQIIRPTGLVDPEIFVHPATDQVPHLVSEIEKRVEVNERVLVTTLTKRLAEDLSSYLTKSGFRCRYLHSEIDTLERIEILRDLRTGEFDVLVGINLLREGLDLPEVSMVAILDADKEGFLRSETSLIQTIGRTARNVNAKVVLYGDRVTNSMRRAMDETNRRREIQLKYNEENGITPETVKKAIKRGIERRLQARKTAQEALHFEDKEFDSAELAAEIEREMLKAAEELDFERAAKLRDRLKEVKELPEMADVGEANKNSNKGGKKK</sequence>
<feature type="short sequence motif" description="Beta-hairpin" evidence="13">
    <location>
        <begin position="91"/>
        <end position="114"/>
    </location>
</feature>
<evidence type="ECO:0000256" key="13">
    <source>
        <dbReference type="HAMAP-Rule" id="MF_00204"/>
    </source>
</evidence>
<dbReference type="PROSITE" id="PS50151">
    <property type="entry name" value="UVR"/>
    <property type="match status" value="1"/>
</dbReference>
<dbReference type="InterPro" id="IPR014001">
    <property type="entry name" value="Helicase_ATP-bd"/>
</dbReference>
<dbReference type="InterPro" id="IPR001650">
    <property type="entry name" value="Helicase_C-like"/>
</dbReference>
<comment type="subcellular location">
    <subcellularLocation>
        <location evidence="1 13 14">Cytoplasm</location>
    </subcellularLocation>
</comment>
<evidence type="ECO:0000256" key="2">
    <source>
        <dbReference type="ARBA" id="ARBA00008533"/>
    </source>
</evidence>
<dbReference type="Pfam" id="PF04851">
    <property type="entry name" value="ResIII"/>
    <property type="match status" value="1"/>
</dbReference>
<keyword evidence="7 13" id="KW-0067">ATP-binding</keyword>
<dbReference type="GO" id="GO:0009432">
    <property type="term" value="P:SOS response"/>
    <property type="evidence" value="ECO:0007669"/>
    <property type="project" value="UniProtKB-UniRule"/>
</dbReference>
<dbReference type="GO" id="GO:0009381">
    <property type="term" value="F:excinuclease ABC activity"/>
    <property type="evidence" value="ECO:0007669"/>
    <property type="project" value="UniProtKB-UniRule"/>
</dbReference>
<gene>
    <name evidence="13 20" type="primary">uvrB</name>
    <name evidence="20" type="ORF">STSP2_01561</name>
</gene>
<dbReference type="Pfam" id="PF02151">
    <property type="entry name" value="UVR"/>
    <property type="match status" value="1"/>
</dbReference>
<dbReference type="GO" id="GO:0016887">
    <property type="term" value="F:ATP hydrolysis activity"/>
    <property type="evidence" value="ECO:0007669"/>
    <property type="project" value="InterPro"/>
</dbReference>
<feature type="domain" description="UVR" evidence="17">
    <location>
        <begin position="619"/>
        <end position="654"/>
    </location>
</feature>
<feature type="domain" description="Helicase ATP-binding" evidence="18">
    <location>
        <begin position="25"/>
        <end position="158"/>
    </location>
</feature>
<dbReference type="GO" id="GO:0005524">
    <property type="term" value="F:ATP binding"/>
    <property type="evidence" value="ECO:0007669"/>
    <property type="project" value="UniProtKB-UniRule"/>
</dbReference>
<comment type="subunit">
    <text evidence="11 13 14">Forms a heterotetramer with UvrA during the search for lesions. Interacts with UvrC in an incision complex.</text>
</comment>
<dbReference type="GO" id="GO:0005737">
    <property type="term" value="C:cytoplasm"/>
    <property type="evidence" value="ECO:0007669"/>
    <property type="project" value="UniProtKB-SubCell"/>
</dbReference>
<dbReference type="GO" id="GO:0006289">
    <property type="term" value="P:nucleotide-excision repair"/>
    <property type="evidence" value="ECO:0007669"/>
    <property type="project" value="UniProtKB-UniRule"/>
</dbReference>
<evidence type="ECO:0000313" key="20">
    <source>
        <dbReference type="EMBL" id="AQT68401.1"/>
    </source>
</evidence>
<evidence type="ECO:0000256" key="10">
    <source>
        <dbReference type="ARBA" id="ARBA00023236"/>
    </source>
</evidence>
<dbReference type="SUPFAM" id="SSF46600">
    <property type="entry name" value="C-terminal UvrC-binding domain of UvrB"/>
    <property type="match status" value="1"/>
</dbReference>
<dbReference type="SMART" id="SM00490">
    <property type="entry name" value="HELICc"/>
    <property type="match status" value="1"/>
</dbReference>
<evidence type="ECO:0000259" key="17">
    <source>
        <dbReference type="PROSITE" id="PS50151"/>
    </source>
</evidence>
<dbReference type="Gene3D" id="3.40.50.300">
    <property type="entry name" value="P-loop containing nucleotide triphosphate hydrolases"/>
    <property type="match status" value="3"/>
</dbReference>
<evidence type="ECO:0000256" key="15">
    <source>
        <dbReference type="SAM" id="Coils"/>
    </source>
</evidence>
<keyword evidence="9 13" id="KW-0234">DNA repair</keyword>
<dbReference type="RefSeq" id="WP_146661366.1">
    <property type="nucleotide sequence ID" value="NZ_CP019791.1"/>
</dbReference>
<keyword evidence="4 13" id="KW-0547">Nucleotide-binding</keyword>
<organism evidence="20 21">
    <name type="scientific">Anaerohalosphaera lusitana</name>
    <dbReference type="NCBI Taxonomy" id="1936003"/>
    <lineage>
        <taxon>Bacteria</taxon>
        <taxon>Pseudomonadati</taxon>
        <taxon>Planctomycetota</taxon>
        <taxon>Phycisphaerae</taxon>
        <taxon>Sedimentisphaerales</taxon>
        <taxon>Anaerohalosphaeraceae</taxon>
        <taxon>Anaerohalosphaera</taxon>
    </lineage>
</organism>
<dbReference type="InterPro" id="IPR024759">
    <property type="entry name" value="UvrB_YAD/RRR_dom"/>
</dbReference>
<dbReference type="CDD" id="cd18790">
    <property type="entry name" value="SF2_C_UvrB"/>
    <property type="match status" value="1"/>
</dbReference>
<comment type="function">
    <text evidence="13">The UvrABC repair system catalyzes the recognition and processing of DNA lesions. A damage recognition complex composed of 2 UvrA and 2 UvrB subunits scans DNA for abnormalities. Upon binding of the UvrA(2)B(2) complex to a putative damaged site, the DNA wraps around one UvrB monomer. DNA wrap is dependent on ATP binding by UvrB and probably causes local melting of the DNA helix, facilitating insertion of UvrB beta-hairpin between the DNA strands. Then UvrB probes one DNA strand for the presence of a lesion. If a lesion is found the UvrA subunits dissociate and the UvrB-DNA preincision complex is formed. This complex is subsequently bound by UvrC and the second UvrB is released. If no lesion is found, the DNA wraps around the other UvrB subunit that will check the other stand for damage.</text>
</comment>
<evidence type="ECO:0000259" key="19">
    <source>
        <dbReference type="PROSITE" id="PS51194"/>
    </source>
</evidence>
<keyword evidence="5 13" id="KW-0227">DNA damage</keyword>
<dbReference type="InterPro" id="IPR041471">
    <property type="entry name" value="UvrB_inter"/>
</dbReference>
<dbReference type="EMBL" id="CP019791">
    <property type="protein sequence ID" value="AQT68401.1"/>
    <property type="molecule type" value="Genomic_DNA"/>
</dbReference>
<evidence type="ECO:0000256" key="9">
    <source>
        <dbReference type="ARBA" id="ARBA00023204"/>
    </source>
</evidence>
<evidence type="ECO:0000256" key="11">
    <source>
        <dbReference type="ARBA" id="ARBA00026033"/>
    </source>
</evidence>
<dbReference type="GO" id="GO:0003677">
    <property type="term" value="F:DNA binding"/>
    <property type="evidence" value="ECO:0007669"/>
    <property type="project" value="UniProtKB-UniRule"/>
</dbReference>
<evidence type="ECO:0000256" key="5">
    <source>
        <dbReference type="ARBA" id="ARBA00022763"/>
    </source>
</evidence>
<reference evidence="21" key="1">
    <citation type="submission" date="2017-02" db="EMBL/GenBank/DDBJ databases">
        <title>Comparative genomics and description of representatives of a novel lineage of planctomycetes thriving in anoxic sediments.</title>
        <authorList>
            <person name="Spring S."/>
            <person name="Bunk B."/>
            <person name="Sproer C."/>
        </authorList>
    </citation>
    <scope>NUCLEOTIDE SEQUENCE [LARGE SCALE GENOMIC DNA]</scope>
    <source>
        <strain evidence="21">ST-NAGAB-D1</strain>
    </source>
</reference>
<protein>
    <recommendedName>
        <fullName evidence="12 13">UvrABC system protein B</fullName>
        <shortName evidence="13">Protein UvrB</shortName>
    </recommendedName>
    <alternativeName>
        <fullName evidence="13">Excinuclease ABC subunit B</fullName>
    </alternativeName>
</protein>
<keyword evidence="15" id="KW-0175">Coiled coil</keyword>
<keyword evidence="21" id="KW-1185">Reference proteome</keyword>
<evidence type="ECO:0000256" key="4">
    <source>
        <dbReference type="ARBA" id="ARBA00022741"/>
    </source>
</evidence>
<dbReference type="Gene3D" id="4.10.860.10">
    <property type="entry name" value="UVR domain"/>
    <property type="match status" value="1"/>
</dbReference>
<evidence type="ECO:0000259" key="18">
    <source>
        <dbReference type="PROSITE" id="PS51192"/>
    </source>
</evidence>
<feature type="compositionally biased region" description="Low complexity" evidence="16">
    <location>
        <begin position="664"/>
        <end position="674"/>
    </location>
</feature>
<dbReference type="NCBIfam" id="NF003673">
    <property type="entry name" value="PRK05298.1"/>
    <property type="match status" value="1"/>
</dbReference>
<keyword evidence="3 13" id="KW-0963">Cytoplasm</keyword>
<dbReference type="Proteomes" id="UP000189674">
    <property type="component" value="Chromosome"/>
</dbReference>
<accession>A0A1U9NKF4</accession>
<dbReference type="Pfam" id="PF17757">
    <property type="entry name" value="UvrB_inter"/>
    <property type="match status" value="1"/>
</dbReference>
<dbReference type="HAMAP" id="MF_00204">
    <property type="entry name" value="UvrB"/>
    <property type="match status" value="1"/>
</dbReference>
<dbReference type="InterPro" id="IPR006935">
    <property type="entry name" value="Helicase/UvrB_N"/>
</dbReference>
<feature type="domain" description="Helicase C-terminal" evidence="19">
    <location>
        <begin position="429"/>
        <end position="591"/>
    </location>
</feature>
<dbReference type="PANTHER" id="PTHR24029">
    <property type="entry name" value="UVRABC SYSTEM PROTEIN B"/>
    <property type="match status" value="1"/>
</dbReference>
<dbReference type="GO" id="GO:0009380">
    <property type="term" value="C:excinuclease repair complex"/>
    <property type="evidence" value="ECO:0007669"/>
    <property type="project" value="InterPro"/>
</dbReference>
<dbReference type="PANTHER" id="PTHR24029:SF0">
    <property type="entry name" value="UVRABC SYSTEM PROTEIN B"/>
    <property type="match status" value="1"/>
</dbReference>
<evidence type="ECO:0000313" key="21">
    <source>
        <dbReference type="Proteomes" id="UP000189674"/>
    </source>
</evidence>
<evidence type="ECO:0000256" key="6">
    <source>
        <dbReference type="ARBA" id="ARBA00022769"/>
    </source>
</evidence>
<dbReference type="STRING" id="1936003.STSP2_01561"/>
<dbReference type="SUPFAM" id="SSF52540">
    <property type="entry name" value="P-loop containing nucleoside triphosphate hydrolases"/>
    <property type="match status" value="2"/>
</dbReference>
<proteinExistence type="inferred from homology"/>
<dbReference type="KEGG" id="alus:STSP2_01561"/>
<evidence type="ECO:0000256" key="8">
    <source>
        <dbReference type="ARBA" id="ARBA00022881"/>
    </source>
</evidence>
<feature type="coiled-coil region" evidence="15">
    <location>
        <begin position="255"/>
        <end position="289"/>
    </location>
</feature>
<dbReference type="AlphaFoldDB" id="A0A1U9NKF4"/>
<evidence type="ECO:0000256" key="1">
    <source>
        <dbReference type="ARBA" id="ARBA00004496"/>
    </source>
</evidence>
<dbReference type="PROSITE" id="PS51194">
    <property type="entry name" value="HELICASE_CTER"/>
    <property type="match status" value="1"/>
</dbReference>
<comment type="domain">
    <text evidence="13">The beta-hairpin motif is involved in DNA binding.</text>
</comment>
<dbReference type="OrthoDB" id="9806651at2"/>
<dbReference type="PROSITE" id="PS51192">
    <property type="entry name" value="HELICASE_ATP_BIND_1"/>
    <property type="match status" value="1"/>
</dbReference>
<keyword evidence="8 13" id="KW-0267">Excision nuclease</keyword>
<evidence type="ECO:0000256" key="3">
    <source>
        <dbReference type="ARBA" id="ARBA00022490"/>
    </source>
</evidence>
<evidence type="ECO:0000256" key="7">
    <source>
        <dbReference type="ARBA" id="ARBA00022840"/>
    </source>
</evidence>
<evidence type="ECO:0000256" key="16">
    <source>
        <dbReference type="SAM" id="MobiDB-lite"/>
    </source>
</evidence>
<name>A0A1U9NKF4_9BACT</name>
<dbReference type="Pfam" id="PF00271">
    <property type="entry name" value="Helicase_C"/>
    <property type="match status" value="1"/>
</dbReference>
<dbReference type="NCBIfam" id="TIGR00631">
    <property type="entry name" value="uvrb"/>
    <property type="match status" value="1"/>
</dbReference>
<dbReference type="CDD" id="cd17916">
    <property type="entry name" value="DEXHc_UvrB"/>
    <property type="match status" value="1"/>
</dbReference>
<dbReference type="InterPro" id="IPR004807">
    <property type="entry name" value="UvrB"/>
</dbReference>
<keyword evidence="10 13" id="KW-0742">SOS response</keyword>
<feature type="binding site" evidence="13">
    <location>
        <begin position="38"/>
        <end position="45"/>
    </location>
    <ligand>
        <name>ATP</name>
        <dbReference type="ChEBI" id="CHEBI:30616"/>
    </ligand>
</feature>
<dbReference type="Pfam" id="PF12344">
    <property type="entry name" value="UvrB"/>
    <property type="match status" value="1"/>
</dbReference>
<keyword evidence="6 13" id="KW-0228">DNA excision</keyword>
<dbReference type="InterPro" id="IPR027417">
    <property type="entry name" value="P-loop_NTPase"/>
</dbReference>
<dbReference type="SMART" id="SM00487">
    <property type="entry name" value="DEXDc"/>
    <property type="match status" value="1"/>
</dbReference>
<comment type="similarity">
    <text evidence="2 13 14">Belongs to the UvrB family.</text>
</comment>
<feature type="region of interest" description="Disordered" evidence="16">
    <location>
        <begin position="650"/>
        <end position="674"/>
    </location>
</feature>
<dbReference type="InterPro" id="IPR001943">
    <property type="entry name" value="UVR_dom"/>
</dbReference>
<evidence type="ECO:0000256" key="14">
    <source>
        <dbReference type="RuleBase" id="RU003587"/>
    </source>
</evidence>
<evidence type="ECO:0000256" key="12">
    <source>
        <dbReference type="ARBA" id="ARBA00029504"/>
    </source>
</evidence>